<proteinExistence type="predicted"/>
<protein>
    <submittedName>
        <fullName evidence="1">Uncharacterized protein</fullName>
    </submittedName>
</protein>
<reference evidence="1" key="1">
    <citation type="submission" date="2014-05" db="EMBL/GenBank/DDBJ databases">
        <authorList>
            <person name="Chronopoulou M."/>
        </authorList>
    </citation>
    <scope>NUCLEOTIDE SEQUENCE</scope>
    <source>
        <tissue evidence="1">Whole organism</tissue>
    </source>
</reference>
<evidence type="ECO:0000313" key="1">
    <source>
        <dbReference type="EMBL" id="CDW20258.1"/>
    </source>
</evidence>
<dbReference type="AlphaFoldDB" id="A0A0K2T2J9"/>
<dbReference type="EMBL" id="HACA01002897">
    <property type="protein sequence ID" value="CDW20258.1"/>
    <property type="molecule type" value="Transcribed_RNA"/>
</dbReference>
<organism evidence="1">
    <name type="scientific">Lepeophtheirus salmonis</name>
    <name type="common">Salmon louse</name>
    <name type="synonym">Caligus salmonis</name>
    <dbReference type="NCBI Taxonomy" id="72036"/>
    <lineage>
        <taxon>Eukaryota</taxon>
        <taxon>Metazoa</taxon>
        <taxon>Ecdysozoa</taxon>
        <taxon>Arthropoda</taxon>
        <taxon>Crustacea</taxon>
        <taxon>Multicrustacea</taxon>
        <taxon>Hexanauplia</taxon>
        <taxon>Copepoda</taxon>
        <taxon>Siphonostomatoida</taxon>
        <taxon>Caligidae</taxon>
        <taxon>Lepeophtheirus</taxon>
    </lineage>
</organism>
<accession>A0A0K2T2J9</accession>
<name>A0A0K2T2J9_LEPSM</name>
<sequence>MTYLPLFYIIDLDYYFSPYCCNSAIDQKNKTNGK</sequence>